<dbReference type="OrthoDB" id="10017054at2759"/>
<feature type="compositionally biased region" description="Polar residues" evidence="4">
    <location>
        <begin position="1595"/>
        <end position="1604"/>
    </location>
</feature>
<evidence type="ECO:0000256" key="2">
    <source>
        <dbReference type="ARBA" id="ARBA00022490"/>
    </source>
</evidence>
<feature type="compositionally biased region" description="Pro residues" evidence="4">
    <location>
        <begin position="1575"/>
        <end position="1584"/>
    </location>
</feature>
<keyword evidence="2" id="KW-0963">Cytoplasm</keyword>
<feature type="compositionally biased region" description="Pro residues" evidence="4">
    <location>
        <begin position="1775"/>
        <end position="1786"/>
    </location>
</feature>
<feature type="compositionally biased region" description="Polar residues" evidence="4">
    <location>
        <begin position="1792"/>
        <end position="1809"/>
    </location>
</feature>
<evidence type="ECO:0000256" key="4">
    <source>
        <dbReference type="SAM" id="MobiDB-lite"/>
    </source>
</evidence>
<dbReference type="SUPFAM" id="SSF143575">
    <property type="entry name" value="GAS2 domain-like"/>
    <property type="match status" value="1"/>
</dbReference>
<dbReference type="Proteomes" id="UP000292957">
    <property type="component" value="Unassembled WGS sequence"/>
</dbReference>
<proteinExistence type="predicted"/>
<feature type="region of interest" description="Disordered" evidence="4">
    <location>
        <begin position="238"/>
        <end position="260"/>
    </location>
</feature>
<protein>
    <recommendedName>
        <fullName evidence="5">GAR domain-containing protein</fullName>
    </recommendedName>
</protein>
<organism evidence="6">
    <name type="scientific">Dichomitus squalens</name>
    <dbReference type="NCBI Taxonomy" id="114155"/>
    <lineage>
        <taxon>Eukaryota</taxon>
        <taxon>Fungi</taxon>
        <taxon>Dikarya</taxon>
        <taxon>Basidiomycota</taxon>
        <taxon>Agaricomycotina</taxon>
        <taxon>Agaricomycetes</taxon>
        <taxon>Polyporales</taxon>
        <taxon>Polyporaceae</taxon>
        <taxon>Dichomitus</taxon>
    </lineage>
</organism>
<reference evidence="6" key="1">
    <citation type="submission" date="2019-01" db="EMBL/GenBank/DDBJ databases">
        <title>Draft genome sequences of three monokaryotic isolates of the white-rot basidiomycete fungus Dichomitus squalens.</title>
        <authorList>
            <consortium name="DOE Joint Genome Institute"/>
            <person name="Lopez S.C."/>
            <person name="Andreopoulos B."/>
            <person name="Pangilinan J."/>
            <person name="Lipzen A."/>
            <person name="Riley R."/>
            <person name="Ahrendt S."/>
            <person name="Ng V."/>
            <person name="Barry K."/>
            <person name="Daum C."/>
            <person name="Grigoriev I.V."/>
            <person name="Hilden K.S."/>
            <person name="Makela M.R."/>
            <person name="de Vries R.P."/>
        </authorList>
    </citation>
    <scope>NUCLEOTIDE SEQUENCE [LARGE SCALE GENOMIC DNA]</scope>
    <source>
        <strain evidence="6">OM18370.1</strain>
    </source>
</reference>
<evidence type="ECO:0000313" key="6">
    <source>
        <dbReference type="EMBL" id="TBU32168.1"/>
    </source>
</evidence>
<dbReference type="InterPro" id="IPR026708">
    <property type="entry name" value="CSPP1"/>
</dbReference>
<feature type="compositionally biased region" description="Polar residues" evidence="4">
    <location>
        <begin position="1612"/>
        <end position="1630"/>
    </location>
</feature>
<feature type="domain" description="GAR" evidence="5">
    <location>
        <begin position="1662"/>
        <end position="1740"/>
    </location>
</feature>
<evidence type="ECO:0000259" key="5">
    <source>
        <dbReference type="PROSITE" id="PS51460"/>
    </source>
</evidence>
<feature type="region of interest" description="Disordered" evidence="4">
    <location>
        <begin position="1435"/>
        <end position="1660"/>
    </location>
</feature>
<gene>
    <name evidence="6" type="ORF">BD311DRAFT_751424</name>
</gene>
<dbReference type="Pfam" id="PF02187">
    <property type="entry name" value="GAS2"/>
    <property type="match status" value="1"/>
</dbReference>
<dbReference type="PROSITE" id="PS51460">
    <property type="entry name" value="GAR"/>
    <property type="match status" value="1"/>
</dbReference>
<dbReference type="GO" id="GO:0008017">
    <property type="term" value="F:microtubule binding"/>
    <property type="evidence" value="ECO:0007669"/>
    <property type="project" value="InterPro"/>
</dbReference>
<dbReference type="InterPro" id="IPR003108">
    <property type="entry name" value="GAR_dom"/>
</dbReference>
<keyword evidence="3" id="KW-0206">Cytoskeleton</keyword>
<dbReference type="PANTHER" id="PTHR21616">
    <property type="entry name" value="CENTROSOME SPINDLE POLE ASSOCIATED PROTEIN"/>
    <property type="match status" value="1"/>
</dbReference>
<feature type="compositionally biased region" description="Low complexity" evidence="4">
    <location>
        <begin position="1509"/>
        <end position="1574"/>
    </location>
</feature>
<dbReference type="Gene3D" id="3.30.920.20">
    <property type="entry name" value="Gas2-like domain"/>
    <property type="match status" value="1"/>
</dbReference>
<dbReference type="GO" id="GO:0032467">
    <property type="term" value="P:positive regulation of cytokinesis"/>
    <property type="evidence" value="ECO:0007669"/>
    <property type="project" value="InterPro"/>
</dbReference>
<comment type="subcellular location">
    <subcellularLocation>
        <location evidence="1">Cytoplasm</location>
        <location evidence="1">Cytoskeleton</location>
    </subcellularLocation>
</comment>
<evidence type="ECO:0000256" key="1">
    <source>
        <dbReference type="ARBA" id="ARBA00004245"/>
    </source>
</evidence>
<dbReference type="PANTHER" id="PTHR21616:SF2">
    <property type="entry name" value="CENTROSOME AND SPINDLE POLE-ASSOCIATED PROTEIN 1"/>
    <property type="match status" value="1"/>
</dbReference>
<accession>A0A4Q9MXR6</accession>
<feature type="region of interest" description="Disordered" evidence="4">
    <location>
        <begin position="1032"/>
        <end position="1169"/>
    </location>
</feature>
<dbReference type="GO" id="GO:0005874">
    <property type="term" value="C:microtubule"/>
    <property type="evidence" value="ECO:0007669"/>
    <property type="project" value="InterPro"/>
</dbReference>
<name>A0A4Q9MXR6_9APHY</name>
<feature type="compositionally biased region" description="Low complexity" evidence="4">
    <location>
        <begin position="1831"/>
        <end position="1845"/>
    </location>
</feature>
<dbReference type="InterPro" id="IPR036534">
    <property type="entry name" value="GAR_dom_sf"/>
</dbReference>
<dbReference type="SMART" id="SM00243">
    <property type="entry name" value="GAS2"/>
    <property type="match status" value="1"/>
</dbReference>
<dbReference type="EMBL" id="ML143396">
    <property type="protein sequence ID" value="TBU32168.1"/>
    <property type="molecule type" value="Genomic_DNA"/>
</dbReference>
<feature type="compositionally biased region" description="Low complexity" evidence="4">
    <location>
        <begin position="1438"/>
        <end position="1468"/>
    </location>
</feature>
<feature type="compositionally biased region" description="Basic and acidic residues" evidence="4">
    <location>
        <begin position="1478"/>
        <end position="1488"/>
    </location>
</feature>
<feature type="region of interest" description="Disordered" evidence="4">
    <location>
        <begin position="624"/>
        <end position="646"/>
    </location>
</feature>
<dbReference type="GO" id="GO:0000922">
    <property type="term" value="C:spindle pole"/>
    <property type="evidence" value="ECO:0007669"/>
    <property type="project" value="InterPro"/>
</dbReference>
<feature type="region of interest" description="Disordered" evidence="4">
    <location>
        <begin position="1770"/>
        <end position="1863"/>
    </location>
</feature>
<sequence>MSEAPEASVPSGSPPDAPTAIASLSNPAGATVRDILAVADEVLSLERKHAPENNEADEALEWHEVIELQAFIERKAWIEAKIKFLEQLPPIEVFVGLDAVRTSATEVPGLPTREQLQEWLVEHDKIEKETEIFDSGELRKLKKFTKAAAQRNLSPADTDLIEITLTTIYSFDKLLHLLRDRLDNLNLLGVRITWEERRIGAWQELRKLLEDMRDFLGTRARWSPAVYENLETDDAVPEERTPMKRRGSMVSMTSEASHASMPGYSRGARYKLAESLSQEAAQLASRTSSLRHTKIAAAGKALDKLIDDSRRPVPDELLDEQDKLENEGIAEMEDIGKFVMQMVMQWKKADEFYVDTLKDKSDAQTLLEEIEVAKLSHPTARQDASFMSRASALSKRLLLRGNPSYSPMFPKPEHHHFPEQTRCTDAVVKELSSEAASALQQVKKAEACAKEYHAFLEAVKQVETVCKAASDLSSKFLSLVDRLENGISTTSGDGTPPDLSTVACLDSTHHSVFLSLFPSILQELQQANIECGPLLSRARAALLQLDFPGVDVQFKSDSAAAIDALEASRAAATKAKDLVSTHIFTLTEVRKVWSAMDHLFHETDNARSEIVDAMSRQMWRQQVRHDAPPTPESPAMSLPAVSTSPTQVTERLTQLRTRLTQEVSMPLSTLNPSLSLALREYLTRSSSALETLLNTTNDTAQFWEAVQKQAAMMGSVRDEVQSFQMRTEDLKVRYDKAAQDTFAGTLDEDAISQTEQSLAAELASTNSAIQLFLDELPRRIPFVHEDKLVGLSERTSTKRRAAIPGAFSLDTIQQAAQPSLPFDPAALDKGVRTDSNTYSMMLSGAMKTLESKAAYFQLAKRAHVVDVVLVPLVDHLARANDLVTTVHATLTQGEERISSDHLSELASNLEDASKTQESSVEQALSPVREALQVLRSTPGLSDSSAKDAVVSTRQRAVENAESQFISWKKSIASLKQQLSDAHKAELHRVAEETRLREEQERLEAEAEALRAREAAAAVEAERLVALEQARVEREKADAEERERRERERAELEERERQERIAREKAEAEERERRAREEEEARARRLQAEAEERARREQAEMEERARRAKTEAEERARREAEEELRLERERVERERMEKERQDQERLAKERAEKERHQQQLERERAEAEERARLERKRAEAEERELRERQEAAEHAALEELERRRLETLRLAEESAVTDSPLETVEELSFSADDIFSVRTTTSGLSSEMSELSSRIFSFRKRLRSIGINDAARPSSRSSAELPTDDARKTMVQAFSILANEVLQLPRSVPDEPVVNADLRSLRSEMEASKELLTRVHHLADFSLLLNDCDEALSDLLEHIDSYPAPPVGPLAAIHRSNTSLTPEDQLSARLTFTRDVLSRMKTLARTLSDDRRVPAEHERVLQTWSELEAMALDRINGQKSRPSSVISSGRSSRASVMKSSSHSSKPTDSPRIRASLDVPRPRHSLDKKGSFSKLSASPKFLVPPSPNPNTRRAASGSSVSTSAQTRSSSRMSVASSIRSVSGPMSGSGSSGSLYGSTFSSRQRTNSTTSNSSLFTPPMPRRPPPSTGSISRPRAQTGGTRASSPAYSDAGRSTGRSSLNLPRPSTSTSHSTWGRAPRLSFPTPHQSPPSRIPTAKPRKPYVANPKNKLDVAIGDVVNKLPVDIKIELVADTWKDQSGKYWIGDTEPKLCFCRILRSQTVMVRVGGGWQELSRFIKDHFADAFRLLQDTSPPRLASREEKWISSSTLAQAAEAMSPMVPPKTPEPQGPYLPSFALSTPSGKSPQSLKTTPSPGSPLHALQFIRRAEMGDLSYRPETPTRSTRSGTSSVLHTPARHHPHSQPAWRP</sequence>
<feature type="region of interest" description="Disordered" evidence="4">
    <location>
        <begin position="1"/>
        <end position="23"/>
    </location>
</feature>
<evidence type="ECO:0000256" key="3">
    <source>
        <dbReference type="ARBA" id="ARBA00023212"/>
    </source>
</evidence>